<feature type="transmembrane region" description="Helical" evidence="8">
    <location>
        <begin position="92"/>
        <end position="112"/>
    </location>
</feature>
<feature type="transmembrane region" description="Helical" evidence="8">
    <location>
        <begin position="118"/>
        <end position="140"/>
    </location>
</feature>
<dbReference type="InterPro" id="IPR050545">
    <property type="entry name" value="Mycobact_MmpL"/>
</dbReference>
<evidence type="ECO:0000256" key="6">
    <source>
        <dbReference type="ARBA" id="ARBA00023136"/>
    </source>
</evidence>
<keyword evidence="6 8" id="KW-0472">Membrane</keyword>
<evidence type="ECO:0000256" key="1">
    <source>
        <dbReference type="ARBA" id="ARBA00004651"/>
    </source>
</evidence>
<organism evidence="10 11">
    <name type="scientific">Paratrimastix pyriformis</name>
    <dbReference type="NCBI Taxonomy" id="342808"/>
    <lineage>
        <taxon>Eukaryota</taxon>
        <taxon>Metamonada</taxon>
        <taxon>Preaxostyla</taxon>
        <taxon>Paratrimastigidae</taxon>
        <taxon>Paratrimastix</taxon>
    </lineage>
</organism>
<keyword evidence="5 8" id="KW-1133">Transmembrane helix</keyword>
<dbReference type="PANTHER" id="PTHR33406:SF6">
    <property type="entry name" value="MEMBRANE PROTEIN YDGH-RELATED"/>
    <property type="match status" value="1"/>
</dbReference>
<proteinExistence type="inferred from homology"/>
<comment type="subcellular location">
    <subcellularLocation>
        <location evidence="1">Cell membrane</location>
        <topology evidence="1">Multi-pass membrane protein</topology>
    </subcellularLocation>
</comment>
<feature type="domain" description="Membrane transport protein MMPL" evidence="9">
    <location>
        <begin position="11"/>
        <end position="72"/>
    </location>
</feature>
<comment type="similarity">
    <text evidence="2">Belongs to the resistance-nodulation-cell division (RND) (TC 2.A.6) family. MmpL subfamily.</text>
</comment>
<feature type="region of interest" description="Disordered" evidence="7">
    <location>
        <begin position="197"/>
        <end position="223"/>
    </location>
</feature>
<gene>
    <name evidence="10" type="ORF">PAPYR_5519</name>
</gene>
<feature type="transmembrane region" description="Helical" evidence="8">
    <location>
        <begin position="512"/>
        <end position="532"/>
    </location>
</feature>
<evidence type="ECO:0000313" key="11">
    <source>
        <dbReference type="Proteomes" id="UP001141327"/>
    </source>
</evidence>
<feature type="domain" description="Membrane transport protein MMPL" evidence="9">
    <location>
        <begin position="442"/>
        <end position="695"/>
    </location>
</feature>
<dbReference type="InterPro" id="IPR004869">
    <property type="entry name" value="MMPL_dom"/>
</dbReference>
<name>A0ABQ8UK02_9EUKA</name>
<sequence>MLLLPIAKWVWQVASFAPSLMMSCAVAMSFDYSLFLLSRFKEELMQGHRTVPDAVRVMLTHAGRIIVLSNSTCFFPCLTSSRLFGAPFPPQLAISFLGLCFFPLDIIATMGFGSAFSLVITALVNLTFTPALLLAFPNFFADFTYFGMGCCCLPCVKRQCLSHPCCDCCTNPSGFKPLKGIAVDPRTTLPVTVLAGSLPPSPMAPPPPPPPARDSEDEAEETGGDLRAALMAEARARQKKSFWFRSGHASTGCCCAWLILAAALLLCGPLGYEAYRIRGALDTTEVLPRDSNGLAVFLRLCQDFAPGRIGPYTLLIECPTPEADTPIMTDAFFDMVPSAPSALIPHSRSRGEFGDDFQMVEPLPLPHVPWQAHALVALMTDPNGPDGQGRLMCDTCMSGITNAGTMEVPLELAQACVDPTSEAYESDLCFAYRMLYDRYANPNGTAAFFELQADLNPFGDGNEEWIERVRIAMANFSSTYQPPAPNHGPALLLYLFGTAVQMKDAIDTIYRLFPYMISATVCVIIVLVAVVFRSLMVPLRLVVSLLVTLVMVFGSAVLVFQDGRKYVAYLWPAVGRYSSMYWFVPIMGFSIVVGLGLDYDIFLFSRVYEYRKRGYGDRAALTKAIYKTGAIITAAGCIMALAFSGLMISQEMVLNQFGFVLCWSVILDTFFVRTLLVPAIVSLVGRLPGRWNWWPGRVPEGTKGELDQEDEFEGAVLPPSPSPPPAVPAAFLPPGVGYSTNADFVGGTAAPTAPPPPQVDERTPLIADTPPI</sequence>
<feature type="transmembrane region" description="Helical" evidence="8">
    <location>
        <begin position="539"/>
        <end position="560"/>
    </location>
</feature>
<dbReference type="Gene3D" id="1.20.1640.10">
    <property type="entry name" value="Multidrug efflux transporter AcrB transmembrane domain"/>
    <property type="match status" value="2"/>
</dbReference>
<feature type="transmembrane region" description="Helical" evidence="8">
    <location>
        <begin position="249"/>
        <end position="272"/>
    </location>
</feature>
<feature type="compositionally biased region" description="Pro residues" evidence="7">
    <location>
        <begin position="199"/>
        <end position="212"/>
    </location>
</feature>
<dbReference type="Proteomes" id="UP001141327">
    <property type="component" value="Unassembled WGS sequence"/>
</dbReference>
<keyword evidence="11" id="KW-1185">Reference proteome</keyword>
<keyword evidence="3" id="KW-1003">Cell membrane</keyword>
<evidence type="ECO:0000256" key="7">
    <source>
        <dbReference type="SAM" id="MobiDB-lite"/>
    </source>
</evidence>
<evidence type="ECO:0000259" key="9">
    <source>
        <dbReference type="Pfam" id="PF03176"/>
    </source>
</evidence>
<evidence type="ECO:0000256" key="3">
    <source>
        <dbReference type="ARBA" id="ARBA00022475"/>
    </source>
</evidence>
<evidence type="ECO:0000256" key="5">
    <source>
        <dbReference type="ARBA" id="ARBA00022989"/>
    </source>
</evidence>
<keyword evidence="4 8" id="KW-0812">Transmembrane</keyword>
<feature type="transmembrane region" description="Helical" evidence="8">
    <location>
        <begin position="658"/>
        <end position="684"/>
    </location>
</feature>
<reference evidence="10" key="1">
    <citation type="journal article" date="2022" name="bioRxiv">
        <title>Genomics of Preaxostyla Flagellates Illuminates Evolutionary Transitions and the Path Towards Mitochondrial Loss.</title>
        <authorList>
            <person name="Novak L.V.F."/>
            <person name="Treitli S.C."/>
            <person name="Pyrih J."/>
            <person name="Halakuc P."/>
            <person name="Pipaliya S.V."/>
            <person name="Vacek V."/>
            <person name="Brzon O."/>
            <person name="Soukal P."/>
            <person name="Eme L."/>
            <person name="Dacks J.B."/>
            <person name="Karnkowska A."/>
            <person name="Elias M."/>
            <person name="Hampl V."/>
        </authorList>
    </citation>
    <scope>NUCLEOTIDE SEQUENCE</scope>
    <source>
        <strain evidence="10">RCP-MX</strain>
    </source>
</reference>
<feature type="transmembrane region" description="Helical" evidence="8">
    <location>
        <begin position="580"/>
        <end position="603"/>
    </location>
</feature>
<feature type="transmembrane region" description="Helical" evidence="8">
    <location>
        <begin position="20"/>
        <end position="40"/>
    </location>
</feature>
<protein>
    <submittedName>
        <fullName evidence="10">MmpL efflux pump</fullName>
    </submittedName>
</protein>
<evidence type="ECO:0000313" key="10">
    <source>
        <dbReference type="EMBL" id="KAJ4458751.1"/>
    </source>
</evidence>
<dbReference type="SUPFAM" id="SSF82866">
    <property type="entry name" value="Multidrug efflux transporter AcrB transmembrane domain"/>
    <property type="match status" value="2"/>
</dbReference>
<dbReference type="PANTHER" id="PTHR33406">
    <property type="entry name" value="MEMBRANE PROTEIN MJ1562-RELATED"/>
    <property type="match status" value="1"/>
</dbReference>
<evidence type="ECO:0000256" key="2">
    <source>
        <dbReference type="ARBA" id="ARBA00010157"/>
    </source>
</evidence>
<evidence type="ECO:0000256" key="8">
    <source>
        <dbReference type="SAM" id="Phobius"/>
    </source>
</evidence>
<comment type="caution">
    <text evidence="10">The sequence shown here is derived from an EMBL/GenBank/DDBJ whole genome shotgun (WGS) entry which is preliminary data.</text>
</comment>
<evidence type="ECO:0000256" key="4">
    <source>
        <dbReference type="ARBA" id="ARBA00022692"/>
    </source>
</evidence>
<dbReference type="Pfam" id="PF03176">
    <property type="entry name" value="MMPL"/>
    <property type="match status" value="2"/>
</dbReference>
<feature type="transmembrane region" description="Helical" evidence="8">
    <location>
        <begin position="624"/>
        <end position="646"/>
    </location>
</feature>
<accession>A0ABQ8UK02</accession>
<dbReference type="EMBL" id="JAPMOS010000026">
    <property type="protein sequence ID" value="KAJ4458751.1"/>
    <property type="molecule type" value="Genomic_DNA"/>
</dbReference>
<feature type="region of interest" description="Disordered" evidence="7">
    <location>
        <begin position="743"/>
        <end position="772"/>
    </location>
</feature>